<feature type="transmembrane region" description="Helical" evidence="8">
    <location>
        <begin position="333"/>
        <end position="356"/>
    </location>
</feature>
<feature type="domain" description="G-protein coupled receptors family 1 profile" evidence="9">
    <location>
        <begin position="75"/>
        <end position="345"/>
    </location>
</feature>
<evidence type="ECO:0000256" key="7">
    <source>
        <dbReference type="ARBA" id="ARBA00023224"/>
    </source>
</evidence>
<dbReference type="PROSITE" id="PS50262">
    <property type="entry name" value="G_PROTEIN_RECEP_F1_2"/>
    <property type="match status" value="1"/>
</dbReference>
<accession>A0ABD0KBF7</accession>
<evidence type="ECO:0000313" key="10">
    <source>
        <dbReference type="EMBL" id="KAK7484443.1"/>
    </source>
</evidence>
<evidence type="ECO:0000256" key="3">
    <source>
        <dbReference type="ARBA" id="ARBA00022989"/>
    </source>
</evidence>
<feature type="transmembrane region" description="Helical" evidence="8">
    <location>
        <begin position="283"/>
        <end position="304"/>
    </location>
</feature>
<dbReference type="Pfam" id="PF00001">
    <property type="entry name" value="7tm_1"/>
    <property type="match status" value="1"/>
</dbReference>
<dbReference type="GO" id="GO:0016020">
    <property type="term" value="C:membrane"/>
    <property type="evidence" value="ECO:0007669"/>
    <property type="project" value="UniProtKB-SubCell"/>
</dbReference>
<keyword evidence="4" id="KW-0297">G-protein coupled receptor</keyword>
<dbReference type="Gene3D" id="1.20.1070.10">
    <property type="entry name" value="Rhodopsin 7-helix transmembrane proteins"/>
    <property type="match status" value="1"/>
</dbReference>
<gene>
    <name evidence="10" type="ORF">BaRGS_00024328</name>
</gene>
<evidence type="ECO:0000313" key="11">
    <source>
        <dbReference type="Proteomes" id="UP001519460"/>
    </source>
</evidence>
<feature type="transmembrane region" description="Helical" evidence="8">
    <location>
        <begin position="132"/>
        <end position="153"/>
    </location>
</feature>
<dbReference type="InterPro" id="IPR017452">
    <property type="entry name" value="GPCR_Rhodpsn_7TM"/>
</dbReference>
<evidence type="ECO:0000256" key="1">
    <source>
        <dbReference type="ARBA" id="ARBA00004141"/>
    </source>
</evidence>
<proteinExistence type="predicted"/>
<keyword evidence="6" id="KW-0675">Receptor</keyword>
<evidence type="ECO:0000256" key="8">
    <source>
        <dbReference type="SAM" id="Phobius"/>
    </source>
</evidence>
<feature type="transmembrane region" description="Helical" evidence="8">
    <location>
        <begin position="222"/>
        <end position="253"/>
    </location>
</feature>
<reference evidence="10 11" key="1">
    <citation type="journal article" date="2023" name="Sci. Data">
        <title>Genome assembly of the Korean intertidal mud-creeper Batillaria attramentaria.</title>
        <authorList>
            <person name="Patra A.K."/>
            <person name="Ho P.T."/>
            <person name="Jun S."/>
            <person name="Lee S.J."/>
            <person name="Kim Y."/>
            <person name="Won Y.J."/>
        </authorList>
    </citation>
    <scope>NUCLEOTIDE SEQUENCE [LARGE SCALE GENOMIC DNA]</scope>
    <source>
        <strain evidence="10">Wonlab-2016</strain>
    </source>
</reference>
<name>A0ABD0KBF7_9CAEN</name>
<evidence type="ECO:0000259" key="9">
    <source>
        <dbReference type="PROSITE" id="PS50262"/>
    </source>
</evidence>
<dbReference type="PANTHER" id="PTHR24243:SF230">
    <property type="entry name" value="G-PROTEIN COUPLED RECEPTORS FAMILY 1 PROFILE DOMAIN-CONTAINING PROTEIN"/>
    <property type="match status" value="1"/>
</dbReference>
<comment type="caution">
    <text evidence="10">The sequence shown here is derived from an EMBL/GenBank/DDBJ whole genome shotgun (WGS) entry which is preliminary data.</text>
</comment>
<protein>
    <recommendedName>
        <fullName evidence="9">G-protein coupled receptors family 1 profile domain-containing protein</fullName>
    </recommendedName>
</protein>
<evidence type="ECO:0000256" key="2">
    <source>
        <dbReference type="ARBA" id="ARBA00022692"/>
    </source>
</evidence>
<evidence type="ECO:0000256" key="4">
    <source>
        <dbReference type="ARBA" id="ARBA00023040"/>
    </source>
</evidence>
<evidence type="ECO:0000256" key="6">
    <source>
        <dbReference type="ARBA" id="ARBA00023170"/>
    </source>
</evidence>
<feature type="transmembrane region" description="Helical" evidence="8">
    <location>
        <begin position="105"/>
        <end position="126"/>
    </location>
</feature>
<dbReference type="PRINTS" id="PR00237">
    <property type="entry name" value="GPCRRHODOPSN"/>
</dbReference>
<dbReference type="EMBL" id="JACVVK020000210">
    <property type="protein sequence ID" value="KAK7484443.1"/>
    <property type="molecule type" value="Genomic_DNA"/>
</dbReference>
<dbReference type="InterPro" id="IPR000276">
    <property type="entry name" value="GPCR_Rhodpsn"/>
</dbReference>
<sequence>IHVSRGRRLESLTKRVQTVRHGASHQLDGPSRYASSTREQQQLLYWDDGETRSYAAVQTLQNVLVPLIFVFGLVGNSLAAGCFLSESLMNTSCCLYMACKCTADTGFLVTLFVIWLYRVGVGVLNVQGVCQITVFVSYVCGFMSVWLVLAITYENYVRLCRPHLTRTHCTRRVALTVISVITVFAVGFYSFALWTTNVLGGKEGDEEELEPLCMSLIKFKDVIMVMTFIDTVITLVLPSLIIVPLVLASLVALSKSLGRKRRLQDPLLNNNRRSSRNMLEAKVVRFLLTVSLTFLILHTPGHFIRLKQLVEQYILDGEVTFMDVLLQRLFETVYYFDFCCSIVIFLASGSNFRAIFIARYCSRLRCLNRTCVAEEESSIKMGQRTKSSVNEAFDPAPEELCREIDQEIGDQPPT</sequence>
<keyword evidence="2 8" id="KW-0812">Transmembrane</keyword>
<feature type="non-terminal residue" evidence="10">
    <location>
        <position position="1"/>
    </location>
</feature>
<dbReference type="PANTHER" id="PTHR24243">
    <property type="entry name" value="G-PROTEIN COUPLED RECEPTOR"/>
    <property type="match status" value="1"/>
</dbReference>
<feature type="transmembrane region" description="Helical" evidence="8">
    <location>
        <begin position="173"/>
        <end position="194"/>
    </location>
</feature>
<keyword evidence="11" id="KW-1185">Reference proteome</keyword>
<keyword evidence="3 8" id="KW-1133">Transmembrane helix</keyword>
<dbReference type="GO" id="GO:0004930">
    <property type="term" value="F:G protein-coupled receptor activity"/>
    <property type="evidence" value="ECO:0007669"/>
    <property type="project" value="UniProtKB-KW"/>
</dbReference>
<keyword evidence="5 8" id="KW-0472">Membrane</keyword>
<evidence type="ECO:0000256" key="5">
    <source>
        <dbReference type="ARBA" id="ARBA00023136"/>
    </source>
</evidence>
<keyword evidence="7" id="KW-0807">Transducer</keyword>
<organism evidence="10 11">
    <name type="scientific">Batillaria attramentaria</name>
    <dbReference type="NCBI Taxonomy" id="370345"/>
    <lineage>
        <taxon>Eukaryota</taxon>
        <taxon>Metazoa</taxon>
        <taxon>Spiralia</taxon>
        <taxon>Lophotrochozoa</taxon>
        <taxon>Mollusca</taxon>
        <taxon>Gastropoda</taxon>
        <taxon>Caenogastropoda</taxon>
        <taxon>Sorbeoconcha</taxon>
        <taxon>Cerithioidea</taxon>
        <taxon>Batillariidae</taxon>
        <taxon>Batillaria</taxon>
    </lineage>
</organism>
<feature type="transmembrane region" description="Helical" evidence="8">
    <location>
        <begin position="63"/>
        <end position="84"/>
    </location>
</feature>
<comment type="subcellular location">
    <subcellularLocation>
        <location evidence="1">Membrane</location>
        <topology evidence="1">Multi-pass membrane protein</topology>
    </subcellularLocation>
</comment>
<dbReference type="Proteomes" id="UP001519460">
    <property type="component" value="Unassembled WGS sequence"/>
</dbReference>
<dbReference type="AlphaFoldDB" id="A0ABD0KBF7"/>
<dbReference type="SUPFAM" id="SSF81321">
    <property type="entry name" value="Family A G protein-coupled receptor-like"/>
    <property type="match status" value="1"/>
</dbReference>